<evidence type="ECO:0000256" key="2">
    <source>
        <dbReference type="SAM" id="Phobius"/>
    </source>
</evidence>
<accession>A0AAP5ME96</accession>
<organism evidence="4 5">
    <name type="scientific">Aetokthonos hydrillicola Thurmond2011</name>
    <dbReference type="NCBI Taxonomy" id="2712845"/>
    <lineage>
        <taxon>Bacteria</taxon>
        <taxon>Bacillati</taxon>
        <taxon>Cyanobacteriota</taxon>
        <taxon>Cyanophyceae</taxon>
        <taxon>Nostocales</taxon>
        <taxon>Hapalosiphonaceae</taxon>
        <taxon>Aetokthonos</taxon>
    </lineage>
</organism>
<dbReference type="InterPro" id="IPR027383">
    <property type="entry name" value="Znf_put"/>
</dbReference>
<keyword evidence="2" id="KW-0812">Transmembrane</keyword>
<feature type="domain" description="Putative zinc-finger" evidence="3">
    <location>
        <begin position="43"/>
        <end position="63"/>
    </location>
</feature>
<dbReference type="Proteomes" id="UP000667802">
    <property type="component" value="Unassembled WGS sequence"/>
</dbReference>
<gene>
    <name evidence="4" type="ORF">G7B40_039635</name>
</gene>
<dbReference type="EMBL" id="JAALHA020000036">
    <property type="protein sequence ID" value="MDR9900604.1"/>
    <property type="molecule type" value="Genomic_DNA"/>
</dbReference>
<name>A0AAP5ME96_9CYAN</name>
<feature type="region of interest" description="Disordered" evidence="1">
    <location>
        <begin position="191"/>
        <end position="212"/>
    </location>
</feature>
<sequence length="212" mass="23754">MTTDSLFDNRSRLQFYLDLLYGKDKHTNESTGAMDMVRRDRFELLSAYLDGEVTAAERKQVEQWLAEDQEVQRLYTRLLKLRQGLRTLQAPPSKQSVEETVKQVLARSHRRSKVVWLCGGATIAACAISAISVLFPNAKLTEPQLAHQSLIQPAQQGKLAPQPPPVVASPLMIAINNSVVPIPKAAEAFPQNKENKLNQEQSLPQNVEKEIN</sequence>
<feature type="transmembrane region" description="Helical" evidence="2">
    <location>
        <begin position="114"/>
        <end position="135"/>
    </location>
</feature>
<evidence type="ECO:0000256" key="1">
    <source>
        <dbReference type="SAM" id="MobiDB-lite"/>
    </source>
</evidence>
<dbReference type="RefSeq" id="WP_208346343.1">
    <property type="nucleotide sequence ID" value="NZ_CAWQFN010000120.1"/>
</dbReference>
<proteinExistence type="predicted"/>
<evidence type="ECO:0000313" key="5">
    <source>
        <dbReference type="Proteomes" id="UP000667802"/>
    </source>
</evidence>
<protein>
    <submittedName>
        <fullName evidence="4">Transcriptional regulator</fullName>
    </submittedName>
</protein>
<evidence type="ECO:0000259" key="3">
    <source>
        <dbReference type="Pfam" id="PF13490"/>
    </source>
</evidence>
<keyword evidence="5" id="KW-1185">Reference proteome</keyword>
<dbReference type="Pfam" id="PF13490">
    <property type="entry name" value="zf-HC2"/>
    <property type="match status" value="1"/>
</dbReference>
<evidence type="ECO:0000313" key="4">
    <source>
        <dbReference type="EMBL" id="MDR9900604.1"/>
    </source>
</evidence>
<keyword evidence="2" id="KW-0472">Membrane</keyword>
<keyword evidence="2" id="KW-1133">Transmembrane helix</keyword>
<dbReference type="AlphaFoldDB" id="A0AAP5ME96"/>
<reference evidence="5" key="1">
    <citation type="journal article" date="2021" name="Science">
        <title>Hunting the eagle killer: A cyanobacterial neurotoxin causes vacuolar myelinopathy.</title>
        <authorList>
            <person name="Breinlinger S."/>
            <person name="Phillips T.J."/>
            <person name="Haram B.N."/>
            <person name="Mares J."/>
            <person name="Martinez Yerena J.A."/>
            <person name="Hrouzek P."/>
            <person name="Sobotka R."/>
            <person name="Henderson W.M."/>
            <person name="Schmieder P."/>
            <person name="Williams S.M."/>
            <person name="Lauderdale J.D."/>
            <person name="Wilde H.D."/>
            <person name="Gerrin W."/>
            <person name="Kust A."/>
            <person name="Washington J.W."/>
            <person name="Wagner C."/>
            <person name="Geier B."/>
            <person name="Liebeke M."/>
            <person name="Enke H."/>
            <person name="Niedermeyer T.H.J."/>
            <person name="Wilde S.B."/>
        </authorList>
    </citation>
    <scope>NUCLEOTIDE SEQUENCE [LARGE SCALE GENOMIC DNA]</scope>
    <source>
        <strain evidence="5">Thurmond2011</strain>
    </source>
</reference>
<comment type="caution">
    <text evidence="4">The sequence shown here is derived from an EMBL/GenBank/DDBJ whole genome shotgun (WGS) entry which is preliminary data.</text>
</comment>